<dbReference type="AlphaFoldDB" id="A0A5J5EHX1"/>
<dbReference type="EMBL" id="VXIS01000274">
    <property type="protein sequence ID" value="KAA8895302.1"/>
    <property type="molecule type" value="Genomic_DNA"/>
</dbReference>
<protein>
    <submittedName>
        <fullName evidence="1">Uncharacterized protein</fullName>
    </submittedName>
</protein>
<name>A0A5J5EHX1_9PEZI</name>
<accession>A0A5J5EHX1</accession>
<proteinExistence type="predicted"/>
<gene>
    <name evidence="1" type="ORF">FN846DRAFT_344061</name>
</gene>
<organism evidence="1 2">
    <name type="scientific">Sphaerosporella brunnea</name>
    <dbReference type="NCBI Taxonomy" id="1250544"/>
    <lineage>
        <taxon>Eukaryota</taxon>
        <taxon>Fungi</taxon>
        <taxon>Dikarya</taxon>
        <taxon>Ascomycota</taxon>
        <taxon>Pezizomycotina</taxon>
        <taxon>Pezizomycetes</taxon>
        <taxon>Pezizales</taxon>
        <taxon>Pyronemataceae</taxon>
        <taxon>Sphaerosporella</taxon>
    </lineage>
</organism>
<evidence type="ECO:0000313" key="2">
    <source>
        <dbReference type="Proteomes" id="UP000326924"/>
    </source>
</evidence>
<dbReference type="Proteomes" id="UP000326924">
    <property type="component" value="Unassembled WGS sequence"/>
</dbReference>
<comment type="caution">
    <text evidence="1">The sequence shown here is derived from an EMBL/GenBank/DDBJ whole genome shotgun (WGS) entry which is preliminary data.</text>
</comment>
<keyword evidence="2" id="KW-1185">Reference proteome</keyword>
<reference evidence="1 2" key="1">
    <citation type="submission" date="2019-09" db="EMBL/GenBank/DDBJ databases">
        <title>Draft genome of the ectomycorrhizal ascomycete Sphaerosporella brunnea.</title>
        <authorList>
            <consortium name="DOE Joint Genome Institute"/>
            <person name="Benucci G.M."/>
            <person name="Marozzi G."/>
            <person name="Antonielli L."/>
            <person name="Sanchez S."/>
            <person name="Marco P."/>
            <person name="Wang X."/>
            <person name="Falini L.B."/>
            <person name="Barry K."/>
            <person name="Haridas S."/>
            <person name="Lipzen A."/>
            <person name="Labutti K."/>
            <person name="Grigoriev I.V."/>
            <person name="Murat C."/>
            <person name="Martin F."/>
            <person name="Albertini E."/>
            <person name="Donnini D."/>
            <person name="Bonito G."/>
        </authorList>
    </citation>
    <scope>NUCLEOTIDE SEQUENCE [LARGE SCALE GENOMIC DNA]</scope>
    <source>
        <strain evidence="1 2">Sb_GMNB300</strain>
    </source>
</reference>
<dbReference type="InParanoid" id="A0A5J5EHX1"/>
<evidence type="ECO:0000313" key="1">
    <source>
        <dbReference type="EMBL" id="KAA8895302.1"/>
    </source>
</evidence>
<sequence length="132" mass="13698">MPACQRVRLLQGMCVIDLCVCVRAFLAFFCAPRGMDYAAAAGETAWVVRSDVGSSSSTRFAFLLDCLTREYVVFSRQQLCGAARIRVVGDGGGGGGGGGDDRSRSCGGLVCGLRPCCGPLGLAISQHGLATN</sequence>